<name>A0A2N7KFW4_9VIBR</name>
<dbReference type="Pfam" id="PF07383">
    <property type="entry name" value="DUF1496"/>
    <property type="match status" value="1"/>
</dbReference>
<evidence type="ECO:0008006" key="3">
    <source>
        <dbReference type="Google" id="ProtNLM"/>
    </source>
</evidence>
<dbReference type="RefSeq" id="WP_102434327.1">
    <property type="nucleotide sequence ID" value="NZ_CAWNVI010000052.1"/>
</dbReference>
<dbReference type="EMBL" id="MCZK01000052">
    <property type="protein sequence ID" value="PMM74616.1"/>
    <property type="molecule type" value="Genomic_DNA"/>
</dbReference>
<protein>
    <recommendedName>
        <fullName evidence="3">DUF1496 domain-containing protein</fullName>
    </recommendedName>
</protein>
<evidence type="ECO:0000313" key="1">
    <source>
        <dbReference type="EMBL" id="PMM74616.1"/>
    </source>
</evidence>
<dbReference type="OrthoDB" id="6400575at2"/>
<gene>
    <name evidence="1" type="ORF">BCT49_23875</name>
</gene>
<reference evidence="2" key="1">
    <citation type="submission" date="2016-07" db="EMBL/GenBank/DDBJ databases">
        <title>Nontailed viruses are major unrecognized killers of bacteria in the ocean.</title>
        <authorList>
            <person name="Kauffman K."/>
            <person name="Hussain F."/>
            <person name="Yang J."/>
            <person name="Arevalo P."/>
            <person name="Brown J."/>
            <person name="Cutler M."/>
            <person name="Kelly L."/>
            <person name="Polz M.F."/>
        </authorList>
    </citation>
    <scope>NUCLEOTIDE SEQUENCE [LARGE SCALE GENOMIC DNA]</scope>
    <source>
        <strain evidence="2">10N.261.46.F8</strain>
    </source>
</reference>
<accession>A0A2N7KFW4</accession>
<dbReference type="InterPro" id="IPR009971">
    <property type="entry name" value="DUF1496"/>
</dbReference>
<evidence type="ECO:0000313" key="2">
    <source>
        <dbReference type="Proteomes" id="UP000235406"/>
    </source>
</evidence>
<proteinExistence type="predicted"/>
<sequence length="104" mass="11300">MKGESVIEIKRQILKGFVILTSVFCSVSANANKIISTPAKAAVVVTQSGSQQRVCYYDDKAYSLGAVVEVSGVLIRCAAENDFETNGALGWIEIIKKTRNKLVF</sequence>
<dbReference type="Proteomes" id="UP000235406">
    <property type="component" value="Unassembled WGS sequence"/>
</dbReference>
<organism evidence="1 2">
    <name type="scientific">Vibrio lentus</name>
    <dbReference type="NCBI Taxonomy" id="136468"/>
    <lineage>
        <taxon>Bacteria</taxon>
        <taxon>Pseudomonadati</taxon>
        <taxon>Pseudomonadota</taxon>
        <taxon>Gammaproteobacteria</taxon>
        <taxon>Vibrionales</taxon>
        <taxon>Vibrionaceae</taxon>
        <taxon>Vibrio</taxon>
    </lineage>
</organism>
<comment type="caution">
    <text evidence="1">The sequence shown here is derived from an EMBL/GenBank/DDBJ whole genome shotgun (WGS) entry which is preliminary data.</text>
</comment>
<dbReference type="AlphaFoldDB" id="A0A2N7KFW4"/>